<evidence type="ECO:0000313" key="3">
    <source>
        <dbReference type="Proteomes" id="UP000761534"/>
    </source>
</evidence>
<evidence type="ECO:0000313" key="2">
    <source>
        <dbReference type="EMBL" id="KAA8900231.1"/>
    </source>
</evidence>
<feature type="compositionally biased region" description="Acidic residues" evidence="1">
    <location>
        <begin position="95"/>
        <end position="105"/>
    </location>
</feature>
<feature type="compositionally biased region" description="Acidic residues" evidence="1">
    <location>
        <begin position="28"/>
        <end position="77"/>
    </location>
</feature>
<feature type="region of interest" description="Disordered" evidence="1">
    <location>
        <begin position="1"/>
        <end position="273"/>
    </location>
</feature>
<dbReference type="InterPro" id="IPR018822">
    <property type="entry name" value="UPF0646"/>
</dbReference>
<dbReference type="Pfam" id="PF10336">
    <property type="entry name" value="DUF2420"/>
    <property type="match status" value="1"/>
</dbReference>
<gene>
    <name evidence="2" type="ORF">TRICI_006235</name>
</gene>
<dbReference type="Proteomes" id="UP000761534">
    <property type="component" value="Unassembled WGS sequence"/>
</dbReference>
<sequence>MSLEIGQPEAVDVDLLDDAMDNQQSVPDDVEMNEGGEDEDMKMLDDGDEENNNNDQEMEEVVVADGDGDEPLLEEDMETRSDVPEHEKEHKQPPDDEPEVLEDEEEHKQPPNDEGGPEVVEVFDTEEGEGDTEEPAGVVEEPSSGVDRGTLESENEHVQVLSGNEQEDHFESLEVTGSVVVDEIETAEKQEQEPEIAEGGDDHQETDAVGTSQQRSGDKQPAEEAGSSGAQEQAENTQQQESAKEEAVDQLEDESAAEEVAEEAPEQTNETETKVAAAVNEDDNDNAETGDQATAAATSEVIEEEEGAIQLDFPIIVFRNDALYYLFDNDSKVLTDEPLEGLLHDTSHCETSIEALFSTLREVFDAKGDPLKIESELVFSFPQLGLVLSEVFLSLNDGTPEEQRPTHLEVELNEQQRFITTFNYLSDIIKEGKGFNDIEFEEHDDTEQGEDEEESAVDENGNNNVNEDDDNGNAHNAVDTGTSNGDVSTPQKTAQGDDGENEATTTNEHSPSKKRSRQEEDQVDELETPSIGDVLGDDDENSNTQQEQPVVKRSKPDQSTAATAGKNSI</sequence>
<accession>A0A642UR70</accession>
<feature type="compositionally biased region" description="Basic and acidic residues" evidence="1">
    <location>
        <begin position="78"/>
        <end position="94"/>
    </location>
</feature>
<dbReference type="EMBL" id="SWFS01000506">
    <property type="protein sequence ID" value="KAA8900231.1"/>
    <property type="molecule type" value="Genomic_DNA"/>
</dbReference>
<name>A0A642UR70_9ASCO</name>
<comment type="caution">
    <text evidence="2">The sequence shown here is derived from an EMBL/GenBank/DDBJ whole genome shotgun (WGS) entry which is preliminary data.</text>
</comment>
<evidence type="ECO:0000256" key="1">
    <source>
        <dbReference type="SAM" id="MobiDB-lite"/>
    </source>
</evidence>
<dbReference type="OrthoDB" id="2507795at2759"/>
<dbReference type="VEuPathDB" id="FungiDB:TRICI_006235"/>
<protein>
    <submittedName>
        <fullName evidence="2">Uncharacterized protein</fullName>
    </submittedName>
</protein>
<feature type="compositionally biased region" description="Acidic residues" evidence="1">
    <location>
        <begin position="121"/>
        <end position="134"/>
    </location>
</feature>
<feature type="compositionally biased region" description="Acidic residues" evidence="1">
    <location>
        <begin position="442"/>
        <end position="457"/>
    </location>
</feature>
<feature type="compositionally biased region" description="Polar residues" evidence="1">
    <location>
        <begin position="557"/>
        <end position="569"/>
    </location>
</feature>
<feature type="compositionally biased region" description="Acidic residues" evidence="1">
    <location>
        <begin position="248"/>
        <end position="265"/>
    </location>
</feature>
<proteinExistence type="predicted"/>
<organism evidence="2 3">
    <name type="scientific">Trichomonascus ciferrii</name>
    <dbReference type="NCBI Taxonomy" id="44093"/>
    <lineage>
        <taxon>Eukaryota</taxon>
        <taxon>Fungi</taxon>
        <taxon>Dikarya</taxon>
        <taxon>Ascomycota</taxon>
        <taxon>Saccharomycotina</taxon>
        <taxon>Dipodascomycetes</taxon>
        <taxon>Dipodascales</taxon>
        <taxon>Trichomonascaceae</taxon>
        <taxon>Trichomonascus</taxon>
        <taxon>Trichomonascus ciferrii complex</taxon>
    </lineage>
</organism>
<feature type="compositionally biased region" description="Low complexity" evidence="1">
    <location>
        <begin position="230"/>
        <end position="241"/>
    </location>
</feature>
<keyword evidence="3" id="KW-1185">Reference proteome</keyword>
<reference evidence="2" key="1">
    <citation type="journal article" date="2019" name="G3 (Bethesda)">
        <title>Genome Assemblies of Two Rare Opportunistic Yeast Pathogens: Diutina rugosa (syn. Candida rugosa) and Trichomonascus ciferrii (syn. Candida ciferrii).</title>
        <authorList>
            <person name="Mixao V."/>
            <person name="Saus E."/>
            <person name="Hansen A.P."/>
            <person name="Lass-Florl C."/>
            <person name="Gabaldon T."/>
        </authorList>
    </citation>
    <scope>NUCLEOTIDE SEQUENCE</scope>
    <source>
        <strain evidence="2">CBS 4856</strain>
    </source>
</reference>
<dbReference type="AlphaFoldDB" id="A0A642UR70"/>
<feature type="compositionally biased region" description="Acidic residues" evidence="1">
    <location>
        <begin position="11"/>
        <end position="20"/>
    </location>
</feature>
<feature type="region of interest" description="Disordered" evidence="1">
    <location>
        <begin position="442"/>
        <end position="569"/>
    </location>
</feature>
<feature type="compositionally biased region" description="Polar residues" evidence="1">
    <location>
        <begin position="479"/>
        <end position="494"/>
    </location>
</feature>